<dbReference type="PANTHER" id="PTHR14136">
    <property type="entry name" value="BTB_POZ DOMAIN-CONTAINING PROTEIN KCTD9"/>
    <property type="match status" value="1"/>
</dbReference>
<feature type="transmembrane region" description="Helical" evidence="1">
    <location>
        <begin position="56"/>
        <end position="75"/>
    </location>
</feature>
<keyword evidence="1" id="KW-0812">Transmembrane</keyword>
<keyword evidence="3" id="KW-1185">Reference proteome</keyword>
<dbReference type="STRING" id="354355.SAMN05660816_03992"/>
<evidence type="ECO:0000313" key="2">
    <source>
        <dbReference type="EMBL" id="OQP40966.1"/>
    </source>
</evidence>
<dbReference type="SUPFAM" id="SSF141571">
    <property type="entry name" value="Pentapeptide repeat-like"/>
    <property type="match status" value="1"/>
</dbReference>
<dbReference type="AlphaFoldDB" id="A0A1V9E4E2"/>
<feature type="transmembrane region" description="Helical" evidence="1">
    <location>
        <begin position="119"/>
        <end position="138"/>
    </location>
</feature>
<dbReference type="EMBL" id="LVXG01000067">
    <property type="protein sequence ID" value="OQP40966.1"/>
    <property type="molecule type" value="Genomic_DNA"/>
</dbReference>
<keyword evidence="1" id="KW-0472">Membrane</keyword>
<protein>
    <recommendedName>
        <fullName evidence="4">Low-complexity protein</fullName>
    </recommendedName>
</protein>
<dbReference type="OrthoDB" id="528457at2"/>
<sequence>MKDYSNQNLQNASFVDQDLRFSNFSNSDLRGANFTGANLNGVDFTGIKTGVTPVRLVWMFLVAMAISLLSGYLAMLGGRSVQTLLSSKHEHERTAGILAIIITILFIVCSWWVGGGHAIRTVIVPIIIFAFLAGLIIYWTGLSTGKGMFYLGLSLLLLVVMFITGTIAQAMAGVLSNVLFFLVAISGEIFGKTIGGGIGTLVLALLCAFITKRALSNVQGFYLLHGIALYITGRFGTSFRGTKMANTRFNQSKLRNIDFTRADITMINWGNSRRINCIIDNRIVTDKK</sequence>
<organism evidence="2 3">
    <name type="scientific">Niastella yeongjuensis</name>
    <dbReference type="NCBI Taxonomy" id="354355"/>
    <lineage>
        <taxon>Bacteria</taxon>
        <taxon>Pseudomonadati</taxon>
        <taxon>Bacteroidota</taxon>
        <taxon>Chitinophagia</taxon>
        <taxon>Chitinophagales</taxon>
        <taxon>Chitinophagaceae</taxon>
        <taxon>Niastella</taxon>
    </lineage>
</organism>
<comment type="caution">
    <text evidence="2">The sequence shown here is derived from an EMBL/GenBank/DDBJ whole genome shotgun (WGS) entry which is preliminary data.</text>
</comment>
<evidence type="ECO:0000313" key="3">
    <source>
        <dbReference type="Proteomes" id="UP000192610"/>
    </source>
</evidence>
<dbReference type="Pfam" id="PF00805">
    <property type="entry name" value="Pentapeptide"/>
    <property type="match status" value="2"/>
</dbReference>
<feature type="transmembrane region" description="Helical" evidence="1">
    <location>
        <begin position="95"/>
        <end position="113"/>
    </location>
</feature>
<dbReference type="PANTHER" id="PTHR14136:SF17">
    <property type="entry name" value="BTB_POZ DOMAIN-CONTAINING PROTEIN KCTD9"/>
    <property type="match status" value="1"/>
</dbReference>
<keyword evidence="1" id="KW-1133">Transmembrane helix</keyword>
<dbReference type="Proteomes" id="UP000192610">
    <property type="component" value="Unassembled WGS sequence"/>
</dbReference>
<proteinExistence type="predicted"/>
<accession>A0A1V9E4E2</accession>
<name>A0A1V9E4E2_9BACT</name>
<feature type="transmembrane region" description="Helical" evidence="1">
    <location>
        <begin position="189"/>
        <end position="210"/>
    </location>
</feature>
<evidence type="ECO:0000256" key="1">
    <source>
        <dbReference type="SAM" id="Phobius"/>
    </source>
</evidence>
<dbReference type="InterPro" id="IPR001646">
    <property type="entry name" value="5peptide_repeat"/>
</dbReference>
<reference evidence="3" key="1">
    <citation type="submission" date="2016-04" db="EMBL/GenBank/DDBJ databases">
        <authorList>
            <person name="Chen L."/>
            <person name="Zhuang W."/>
            <person name="Wang G."/>
        </authorList>
    </citation>
    <scope>NUCLEOTIDE SEQUENCE [LARGE SCALE GENOMIC DNA]</scope>
    <source>
        <strain evidence="3">17621</strain>
    </source>
</reference>
<dbReference type="InterPro" id="IPR051082">
    <property type="entry name" value="Pentapeptide-BTB/POZ_domain"/>
</dbReference>
<dbReference type="Gene3D" id="2.160.20.80">
    <property type="entry name" value="E3 ubiquitin-protein ligase SopA"/>
    <property type="match status" value="1"/>
</dbReference>
<dbReference type="RefSeq" id="WP_081203950.1">
    <property type="nucleotide sequence ID" value="NZ_FOCZ01000007.1"/>
</dbReference>
<gene>
    <name evidence="2" type="ORF">A4H97_15290</name>
</gene>
<evidence type="ECO:0008006" key="4">
    <source>
        <dbReference type="Google" id="ProtNLM"/>
    </source>
</evidence>
<feature type="transmembrane region" description="Helical" evidence="1">
    <location>
        <begin position="150"/>
        <end position="183"/>
    </location>
</feature>